<dbReference type="InterPro" id="IPR037185">
    <property type="entry name" value="EmrE-like"/>
</dbReference>
<evidence type="ECO:0000256" key="6">
    <source>
        <dbReference type="ARBA" id="ARBA00023136"/>
    </source>
</evidence>
<name>A0A0A1MS41_9BACI</name>
<keyword evidence="5 7" id="KW-1133">Transmembrane helix</keyword>
<comment type="subcellular location">
    <subcellularLocation>
        <location evidence="1">Cell membrane</location>
        <topology evidence="1">Multi-pass membrane protein</topology>
    </subcellularLocation>
</comment>
<organism evidence="9 10">
    <name type="scientific">Oceanobacillus oncorhynchi</name>
    <dbReference type="NCBI Taxonomy" id="545501"/>
    <lineage>
        <taxon>Bacteria</taxon>
        <taxon>Bacillati</taxon>
        <taxon>Bacillota</taxon>
        <taxon>Bacilli</taxon>
        <taxon>Bacillales</taxon>
        <taxon>Bacillaceae</taxon>
        <taxon>Oceanobacillus</taxon>
    </lineage>
</organism>
<dbReference type="GO" id="GO:0005886">
    <property type="term" value="C:plasma membrane"/>
    <property type="evidence" value="ECO:0007669"/>
    <property type="project" value="UniProtKB-SubCell"/>
</dbReference>
<accession>A0A0A1MS41</accession>
<evidence type="ECO:0000256" key="3">
    <source>
        <dbReference type="ARBA" id="ARBA00022475"/>
    </source>
</evidence>
<dbReference type="Proteomes" id="UP000040453">
    <property type="component" value="Unassembled WGS sequence"/>
</dbReference>
<keyword evidence="6 7" id="KW-0472">Membrane</keyword>
<proteinExistence type="inferred from homology"/>
<feature type="transmembrane region" description="Helical" evidence="7">
    <location>
        <begin position="92"/>
        <end position="111"/>
    </location>
</feature>
<gene>
    <name evidence="9" type="primary">yicL</name>
    <name evidence="9" type="ORF">BN997_01634</name>
</gene>
<feature type="domain" description="EamA" evidence="8">
    <location>
        <begin position="31"/>
        <end position="162"/>
    </location>
</feature>
<dbReference type="PANTHER" id="PTHR42920:SF5">
    <property type="entry name" value="EAMA DOMAIN-CONTAINING PROTEIN"/>
    <property type="match status" value="1"/>
</dbReference>
<evidence type="ECO:0000256" key="1">
    <source>
        <dbReference type="ARBA" id="ARBA00004651"/>
    </source>
</evidence>
<keyword evidence="4 7" id="KW-0812">Transmembrane</keyword>
<feature type="transmembrane region" description="Helical" evidence="7">
    <location>
        <begin position="30"/>
        <end position="52"/>
    </location>
</feature>
<feature type="transmembrane region" description="Helical" evidence="7">
    <location>
        <begin position="202"/>
        <end position="223"/>
    </location>
</feature>
<feature type="transmembrane region" description="Helical" evidence="7">
    <location>
        <begin position="229"/>
        <end position="252"/>
    </location>
</feature>
<evidence type="ECO:0000256" key="5">
    <source>
        <dbReference type="ARBA" id="ARBA00022989"/>
    </source>
</evidence>
<feature type="transmembrane region" description="Helical" evidence="7">
    <location>
        <begin position="289"/>
        <end position="307"/>
    </location>
</feature>
<evidence type="ECO:0000256" key="2">
    <source>
        <dbReference type="ARBA" id="ARBA00007362"/>
    </source>
</evidence>
<evidence type="ECO:0000313" key="9">
    <source>
        <dbReference type="EMBL" id="CEI81781.1"/>
    </source>
</evidence>
<reference evidence="9 10" key="1">
    <citation type="submission" date="2014-11" db="EMBL/GenBank/DDBJ databases">
        <authorList>
            <person name="Urmite Genomes Urmite Genomes"/>
        </authorList>
    </citation>
    <scope>NUCLEOTIDE SEQUENCE [LARGE SCALE GENOMIC DNA]</scope>
    <source>
        <strain evidence="9 10">Oc5</strain>
    </source>
</reference>
<feature type="transmembrane region" description="Helical" evidence="7">
    <location>
        <begin position="169"/>
        <end position="190"/>
    </location>
</feature>
<protein>
    <submittedName>
        <fullName evidence="9">Putative inner membrane transporter YicL</fullName>
    </submittedName>
</protein>
<dbReference type="Pfam" id="PF00892">
    <property type="entry name" value="EamA"/>
    <property type="match status" value="2"/>
</dbReference>
<dbReference type="SUPFAM" id="SSF103481">
    <property type="entry name" value="Multidrug resistance efflux transporter EmrE"/>
    <property type="match status" value="2"/>
</dbReference>
<keyword evidence="10" id="KW-1185">Reference proteome</keyword>
<dbReference type="STRING" id="545501.BN997_01634"/>
<feature type="transmembrane region" description="Helical" evidence="7">
    <location>
        <begin position="264"/>
        <end position="283"/>
    </location>
</feature>
<feature type="domain" description="EamA" evidence="8">
    <location>
        <begin position="174"/>
        <end position="306"/>
    </location>
</feature>
<evidence type="ECO:0000256" key="4">
    <source>
        <dbReference type="ARBA" id="ARBA00022692"/>
    </source>
</evidence>
<evidence type="ECO:0000313" key="10">
    <source>
        <dbReference type="Proteomes" id="UP000040453"/>
    </source>
</evidence>
<keyword evidence="3" id="KW-1003">Cell membrane</keyword>
<dbReference type="AlphaFoldDB" id="A0A0A1MS41"/>
<sequence length="324" mass="34621">MKLSIEKRTVFIYDGYIFFYFGVKSMQGKLSAFLILFAAVLWGTTGTVQAFAPENAHPIAIGTIRLAVGGLFLLSLVLLFGKLELKNWPIKATVLAALSMALYQPLFFTAVTVTGVAIGTVVAIGSAPILSGLLEWIFFKARPSKIWWVSTFLSISGCILLFTNRESTYVDPVGVVMALGAGLTFASYTLASRDMVQKFSSLNVVAIIFTISAIFLAPFLFIFDMSWVASLQGIGVSIQLGVVATGIAYFLFAKGLANVSSSTAVTLALAEPLTAALLGVFLLGESLNTTAWLGIFLLIMGIAILIGSSRAANRKNKTAVRATL</sequence>
<dbReference type="InterPro" id="IPR000620">
    <property type="entry name" value="EamA_dom"/>
</dbReference>
<comment type="similarity">
    <text evidence="2">Belongs to the EamA transporter family.</text>
</comment>
<dbReference type="PANTHER" id="PTHR42920">
    <property type="entry name" value="OS03G0707200 PROTEIN-RELATED"/>
    <property type="match status" value="1"/>
</dbReference>
<dbReference type="InterPro" id="IPR051258">
    <property type="entry name" value="Diverse_Substrate_Transporter"/>
</dbReference>
<evidence type="ECO:0000256" key="7">
    <source>
        <dbReference type="SAM" id="Phobius"/>
    </source>
</evidence>
<feature type="transmembrane region" description="Helical" evidence="7">
    <location>
        <begin position="58"/>
        <end position="80"/>
    </location>
</feature>
<feature type="transmembrane region" description="Helical" evidence="7">
    <location>
        <begin position="146"/>
        <end position="163"/>
    </location>
</feature>
<dbReference type="Gene3D" id="1.10.3730.20">
    <property type="match status" value="1"/>
</dbReference>
<evidence type="ECO:0000259" key="8">
    <source>
        <dbReference type="Pfam" id="PF00892"/>
    </source>
</evidence>
<feature type="transmembrane region" description="Helical" evidence="7">
    <location>
        <begin position="117"/>
        <end position="139"/>
    </location>
</feature>
<dbReference type="EMBL" id="CDGG01000001">
    <property type="protein sequence ID" value="CEI81781.1"/>
    <property type="molecule type" value="Genomic_DNA"/>
</dbReference>